<dbReference type="OrthoDB" id="5426877at2759"/>
<dbReference type="GO" id="GO:0005737">
    <property type="term" value="C:cytoplasm"/>
    <property type="evidence" value="ECO:0007669"/>
    <property type="project" value="InterPro"/>
</dbReference>
<feature type="region of interest" description="Disordered" evidence="4">
    <location>
        <begin position="2371"/>
        <end position="2429"/>
    </location>
</feature>
<dbReference type="Pfam" id="PF12256">
    <property type="entry name" value="TcdB_toxin_midN"/>
    <property type="match status" value="1"/>
</dbReference>
<evidence type="ECO:0000256" key="4">
    <source>
        <dbReference type="SAM" id="MobiDB-lite"/>
    </source>
</evidence>
<dbReference type="InterPro" id="IPR003284">
    <property type="entry name" value="Sal_SpvB"/>
</dbReference>
<feature type="compositionally biased region" description="Polar residues" evidence="4">
    <location>
        <begin position="14"/>
        <end position="23"/>
    </location>
</feature>
<dbReference type="SUPFAM" id="SSF69318">
    <property type="entry name" value="Integrin alpha N-terminal domain"/>
    <property type="match status" value="1"/>
</dbReference>
<reference evidence="8" key="4">
    <citation type="submission" date="2015-04" db="EMBL/GenBank/DDBJ databases">
        <title>Maintaining two mating types: Structure of the mating type locus and its role in heterokaryosis in Podospora anserina.</title>
        <authorList>
            <person name="Grognet P."/>
            <person name="Bidard F."/>
            <person name="Kuchly C."/>
            <person name="Chan Ho Tong L."/>
            <person name="Coppin E."/>
            <person name="Ait Benkhali J."/>
            <person name="Couloux A."/>
            <person name="Wincker P."/>
            <person name="Debuchy R."/>
            <person name="Silar P."/>
        </authorList>
    </citation>
    <scope>NUCLEOTIDE SEQUENCE</scope>
</reference>
<dbReference type="NCBIfam" id="TIGR03696">
    <property type="entry name" value="Rhs_assc_core"/>
    <property type="match status" value="1"/>
</dbReference>
<feature type="domain" description="Insecticide toxin TcdB middle/N-terminal" evidence="6">
    <location>
        <begin position="737"/>
        <end position="861"/>
    </location>
</feature>
<dbReference type="VEuPathDB" id="FungiDB:PODANS_1_17960"/>
<feature type="region of interest" description="Disordered" evidence="4">
    <location>
        <begin position="2190"/>
        <end position="2214"/>
    </location>
</feature>
<evidence type="ECO:0000313" key="7">
    <source>
        <dbReference type="EMBL" id="CAP67924.1"/>
    </source>
</evidence>
<dbReference type="GeneID" id="6191457"/>
<dbReference type="InterPro" id="IPR050708">
    <property type="entry name" value="T6SS_VgrG/RHS"/>
</dbReference>
<protein>
    <submittedName>
        <fullName evidence="8">Insecticidal toxin complex protein</fullName>
    </submittedName>
    <submittedName>
        <fullName evidence="7">Podospora anserina S mat+ genomic DNA chromosome 1, supercontig 4</fullName>
    </submittedName>
</protein>
<dbReference type="STRING" id="515849.B2AU51"/>
<evidence type="ECO:0000256" key="2">
    <source>
        <dbReference type="ARBA" id="ARBA00022525"/>
    </source>
</evidence>
<gene>
    <name evidence="7" type="ORF">PODANS_1_17960</name>
</gene>
<feature type="compositionally biased region" description="Basic and acidic residues" evidence="4">
    <location>
        <begin position="2390"/>
        <end position="2413"/>
    </location>
</feature>
<dbReference type="GO" id="GO:0005576">
    <property type="term" value="C:extracellular region"/>
    <property type="evidence" value="ECO:0007669"/>
    <property type="project" value="UniProtKB-SubCell"/>
</dbReference>
<organism evidence="7">
    <name type="scientific">Podospora anserina (strain S / ATCC MYA-4624 / DSM 980 / FGSC 10383)</name>
    <name type="common">Pleurage anserina</name>
    <dbReference type="NCBI Taxonomy" id="515849"/>
    <lineage>
        <taxon>Eukaryota</taxon>
        <taxon>Fungi</taxon>
        <taxon>Dikarya</taxon>
        <taxon>Ascomycota</taxon>
        <taxon>Pezizomycotina</taxon>
        <taxon>Sordariomycetes</taxon>
        <taxon>Sordariomycetidae</taxon>
        <taxon>Sordariales</taxon>
        <taxon>Podosporaceae</taxon>
        <taxon>Podospora</taxon>
        <taxon>Podospora anserina</taxon>
    </lineage>
</organism>
<dbReference type="Pfam" id="PF03534">
    <property type="entry name" value="SpvB"/>
    <property type="match status" value="1"/>
</dbReference>
<evidence type="ECO:0000256" key="3">
    <source>
        <dbReference type="ARBA" id="ARBA00023026"/>
    </source>
</evidence>
<dbReference type="Proteomes" id="UP000001197">
    <property type="component" value="Chromosome 1"/>
</dbReference>
<dbReference type="EMBL" id="CU633899">
    <property type="protein sequence ID" value="CAP67924.1"/>
    <property type="molecule type" value="Genomic_DNA"/>
</dbReference>
<dbReference type="PANTHER" id="PTHR32305:SF15">
    <property type="entry name" value="PROTEIN RHSA-RELATED"/>
    <property type="match status" value="1"/>
</dbReference>
<dbReference type="eggNOG" id="ENOG502QUQU">
    <property type="taxonomic scope" value="Eukaryota"/>
</dbReference>
<dbReference type="EMBL" id="FO904936">
    <property type="protein sequence ID" value="CDP24183.1"/>
    <property type="molecule type" value="Genomic_DNA"/>
</dbReference>
<proteinExistence type="predicted"/>
<feature type="region of interest" description="Disordered" evidence="4">
    <location>
        <begin position="1"/>
        <end position="60"/>
    </location>
</feature>
<dbReference type="PANTHER" id="PTHR32305">
    <property type="match status" value="1"/>
</dbReference>
<reference evidence="7" key="2">
    <citation type="submission" date="2008-07" db="EMBL/GenBank/DDBJ databases">
        <authorList>
            <person name="Genoscope - CEA"/>
        </authorList>
    </citation>
    <scope>NUCLEOTIDE SEQUENCE</scope>
    <source>
        <strain evidence="7">S mat+</strain>
    </source>
</reference>
<sequence length="2454" mass="273263">MQDHGGHGSGHNKMPSSRLSEGQNRAAEGQNHSSGVPSAHSFAPHARTLGEGIPGFRTSFDSSGKGGGAFKPINENFSVNPANGTLSFSLPIRTSQSRGGFGPELGLSYSSGEGNGPFGFGWSVSLPSIHRKTAFGVPRYLDGGSDEDDLIFSGMDIVKHLKSDGTPYARLVSESWGEFDVTIYRPRVDTGATRIERWTRRADSSDIHWRTLSSENVTSIFGDSDSSRIVDTSDGKRRVYSWMLSRSYDASGNAIEYIYKEEDAKGVADADGSLPTWEQNRSDDARRRQKYIKWIKYGNRVPNRDLSTWEASTWPRAWMFEVVFDYGEHDETNPSTVESRGWPVRQDAFSHSLAGFEVRTYRLCRRILMFHHFPEENRQPENLVSSTSLGYEESPQRSVLTSFTMSGHSMDKSTTSSSTQCRSENLPQFSFMYTSTPNPSSLAAIQPNVFNLLGLPDSKSQVLEWLDLDGEGMPGLLMRYGDGTLCYQRNSGLISSSPSDEPLFGAPIVVAQHPSMAGGTFQDLDSNGHLNYVLHDKQNRLQGYYERCDSDTWSTYSDFPETPTTETWQNTLEIDLTGDGLADVLCIKDDSQGLVWQQNLGKKGLSGYKRTYGKKCFTSQPRLTRTLDVQTYVADMTGTGLTDLVEISATSVTYWPNFGHGTFGPAVEMGNPPVLAAAGDFDHARLRLIDMDGSGTTDILYILPTGGAALYYNLAGNFWSDRIFIPQLPGLATPSSVFTLDLLGKGTACLCWTNDTVGQADTIQYLDLMGDTKPHLLHSYSNGLGLTNSVTYTPSTKFYVDDANRGLPWSTKLSSPIQCVSKVEASDAITGNSICTEYVYHNGCYNPLEKQFAGFEMVEAFHSEKLIIGDNEIYEPPVTHTKSWFSVGLSLQIDGSRFFTKPAITSRVKGLRDEDDYPNECLHALTGVSLRSETYSLDGSDRSGLPFQIQETSHELKVLQSRGSSKYSVVQVCPRETYTTDFERDMTDPRITHDITIKTTQYGDVEESLRIVYPRNADTSFADVTKNQRAGNVSHTRCWFTNDVAEPYIFRKPATWKQQEHEILNFPFNGKVFGIEAARQYDFQGLPSSKSTGTWKALRTENRAYYRDSLLKERLGEGILQAYSLLDQTYTLAFTADTVAKIQLGLQNCQVPGSIEDILAGGKYVKLRDEGDYWWIPSSRSLFSDPRGGAGTRKELEEARRCFYTPSFFVDPFGNISRITMDRDFLLAFEIEDAIGNKISFENDYQHLQPVKIVDMNLNAKQIVLDPLGRVIATANLGKGAPDEEDVDDLQDLALDVSASDVDDILLDPTGEVARRALGNAESRTIHCINNFALWKARQSNDTIIKSGQVSATEASPLAPAFSIRISRDLSFRRSECPKIHITISYMTGLGASFQEAELSDPDSFEKKWHISGLVITDSHGHAIRTFQPCFASLPTPIPASRMKTCASTTFFDAMGRSVASLSPDATWSKTVHAPWTKTDYTAGDLVLKSRPQDADVGYFFARISTARYQPSWYDAHQNGTVQDKRAAAKSAIFADAPTVTHIGSCGLPIRTIRKAGGETYTRRFVYDVNGNKTLDIDSYDRAVTKMIYNNLGHLLQTTGMDEGESWSLQDTQGGDLLSWNCRGYSFKTHYDALGRETKRLAQKHSEAPSIIVRFTYGESVPDAAKLNLKGQVIKVEDQSGVRQSLRFDIHGHCLEETFQATQEYKHVVDWARTNALEDTVYSQTWVYNKLGQVLEEKDAQDSHTRKSYDRQGRVERVEFMSAKTEVWTPYLTKATFEADGLPSSVTYGNGAATNFSYDDKRHLISKKSTRKSRKGSEVLEDFTYHYDCDGRKVFMTDSSEQARYFHGSWAKPEWDYTYDVAGRLSAATGRAQLSSALDSASNQLKSHSSLNGLNPSPGITDGNLLYQYRETYQYDIEGNILQMKHEAPSNLGVSGWARNYFYEEQSLLSNDPKVKSNRLSRTTIGNKDEVRYAYEGDAGLAGCMTTLPKFTELGWNMHNMLSFSSTQRVNQGTPERTYYVYDHAGARVRKVTESTAGVSGDARKLRDTLYLGGVEVQAKSDGTELWIAKVMGNETLALVETGSSRQTPLARYQVGDNLELDDEANLVSYEEYSPFGSVVYSAVYVEVEAPRKYRLARYEHDRETGLYHCGKRYYCPWLGRWTSADPAGTVDGPNLYSYVRNDPVNWVDPKGTSGKKVSPEKPQDKGGITGDQPEINSRQVILGDIAGSEIVGTLDTPENINAFRKLVENKLKKEEGIIKGLWNKFSGKIARKAAVIVLGTALELVPFAGTVLKMGLNAAHSLYENNENVKAHNKELDNAFKNGRDIGELIFKKQHEATVARISAIRATDKERAGEMLWKLNTEGFAGLDKYERDNPVPGTKVAGADEDPGARPDKTEKEDIKLYPLDEEKARWNSSPNTNSFQGANPLVQRLRGAGRYKGGLERFNPVIKTTQ</sequence>
<feature type="domain" description="Insecticide toxin TcdB middle/C-terminal" evidence="5">
    <location>
        <begin position="923"/>
        <end position="1023"/>
    </location>
</feature>
<dbReference type="Pfam" id="PF12255">
    <property type="entry name" value="TcdB_toxin_midC"/>
    <property type="match status" value="1"/>
</dbReference>
<dbReference type="RefSeq" id="XP_001907253.1">
    <property type="nucleotide sequence ID" value="XM_001907218.1"/>
</dbReference>
<keyword evidence="3" id="KW-0843">Virulence</keyword>
<feature type="compositionally biased region" description="Polar residues" evidence="4">
    <location>
        <begin position="2414"/>
        <end position="2425"/>
    </location>
</feature>
<dbReference type="InterPro" id="IPR022045">
    <property type="entry name" value="TcdB_toxin_mid/N"/>
</dbReference>
<evidence type="ECO:0000259" key="6">
    <source>
        <dbReference type="Pfam" id="PF12256"/>
    </source>
</evidence>
<dbReference type="Gene3D" id="2.180.10.10">
    <property type="entry name" value="RHS repeat-associated core"/>
    <property type="match status" value="1"/>
</dbReference>
<evidence type="ECO:0000313" key="8">
    <source>
        <dbReference type="EMBL" id="CDP24183.1"/>
    </source>
</evidence>
<dbReference type="HOGENOM" id="CLU_000672_1_0_1"/>
<comment type="subcellular location">
    <subcellularLocation>
        <location evidence="1">Secreted</location>
    </subcellularLocation>
</comment>
<dbReference type="InterPro" id="IPR028994">
    <property type="entry name" value="Integrin_alpha_N"/>
</dbReference>
<dbReference type="PRINTS" id="PR01341">
    <property type="entry name" value="SALSPVBPROT"/>
</dbReference>
<evidence type="ECO:0000256" key="1">
    <source>
        <dbReference type="ARBA" id="ARBA00004613"/>
    </source>
</evidence>
<evidence type="ECO:0000313" key="9">
    <source>
        <dbReference type="Proteomes" id="UP000001197"/>
    </source>
</evidence>
<dbReference type="KEGG" id="pan:PODANSg4286"/>
<dbReference type="InterPro" id="IPR022044">
    <property type="entry name" value="TcdB_toxin_mid/C"/>
</dbReference>
<keyword evidence="2" id="KW-0964">Secreted</keyword>
<name>B2AU51_PODAN</name>
<evidence type="ECO:0000259" key="5">
    <source>
        <dbReference type="Pfam" id="PF12255"/>
    </source>
</evidence>
<accession>B2AU51</accession>
<reference evidence="9" key="3">
    <citation type="journal article" date="2014" name="Genetics">
        <title>Maintaining two mating types: Structure of the mating type locus and its role in heterokaryosis in Podospora anserina.</title>
        <authorList>
            <person name="Grognet P."/>
            <person name="Bidard F."/>
            <person name="Kuchly C."/>
            <person name="Tong L.C.H."/>
            <person name="Coppin E."/>
            <person name="Benkhali J.A."/>
            <person name="Couloux A."/>
            <person name="Wincker P."/>
            <person name="Debuchy R."/>
            <person name="Silar P."/>
        </authorList>
    </citation>
    <scope>GENOME REANNOTATION</scope>
    <source>
        <strain evidence="9">S / ATCC MYA-4624 / DSM 980 / FGSC 10383</strain>
    </source>
</reference>
<reference evidence="7 9" key="1">
    <citation type="journal article" date="2008" name="Genome Biol.">
        <title>The genome sequence of the model ascomycete fungus Podospora anserina.</title>
        <authorList>
            <person name="Espagne E."/>
            <person name="Lespinet O."/>
            <person name="Malagnac F."/>
            <person name="Da Silva C."/>
            <person name="Jaillon O."/>
            <person name="Porcel B.M."/>
            <person name="Couloux A."/>
            <person name="Aury J.-M."/>
            <person name="Segurens B."/>
            <person name="Poulain J."/>
            <person name="Anthouard V."/>
            <person name="Grossetete S."/>
            <person name="Khalili H."/>
            <person name="Coppin E."/>
            <person name="Dequard-Chablat M."/>
            <person name="Picard M."/>
            <person name="Contamine V."/>
            <person name="Arnaise S."/>
            <person name="Bourdais A."/>
            <person name="Berteaux-Lecellier V."/>
            <person name="Gautheret D."/>
            <person name="de Vries R.P."/>
            <person name="Battaglia E."/>
            <person name="Coutinho P.M."/>
            <person name="Danchin E.G.J."/>
            <person name="Henrissat B."/>
            <person name="El Khoury R."/>
            <person name="Sainsard-Chanet A."/>
            <person name="Boivin A."/>
            <person name="Pinan-Lucarre B."/>
            <person name="Sellem C.H."/>
            <person name="Debuchy R."/>
            <person name="Wincker P."/>
            <person name="Weissenbach J."/>
            <person name="Silar P."/>
        </authorList>
    </citation>
    <scope>NUCLEOTIDE SEQUENCE [LARGE SCALE GENOMIC DNA]</scope>
    <source>
        <strain evidence="9">S / ATCC MYA-4624 / DSM 980 / FGSC 10383</strain>
        <strain evidence="7">S mat+</strain>
    </source>
</reference>
<keyword evidence="9" id="KW-1185">Reference proteome</keyword>
<dbReference type="InterPro" id="IPR022385">
    <property type="entry name" value="Rhs_assc_core"/>
</dbReference>